<dbReference type="Pfam" id="PF16186">
    <property type="entry name" value="Arm_3"/>
    <property type="match status" value="1"/>
</dbReference>
<protein>
    <recommendedName>
        <fullName evidence="5">Importin subunit alpha</fullName>
    </recommendedName>
</protein>
<accession>A0AAU9KER3</accession>
<feature type="domain" description="IBB" evidence="6">
    <location>
        <begin position="1"/>
        <end position="58"/>
    </location>
</feature>
<dbReference type="Gene3D" id="1.25.10.10">
    <property type="entry name" value="Leucine-rich Repeat Variant"/>
    <property type="match status" value="1"/>
</dbReference>
<evidence type="ECO:0000259" key="6">
    <source>
        <dbReference type="PROSITE" id="PS51214"/>
    </source>
</evidence>
<dbReference type="PANTHER" id="PTHR23316">
    <property type="entry name" value="IMPORTIN ALPHA"/>
    <property type="match status" value="1"/>
</dbReference>
<dbReference type="PIRSF" id="PIRSF005673">
    <property type="entry name" value="Importin_alpha"/>
    <property type="match status" value="1"/>
</dbReference>
<dbReference type="InterPro" id="IPR002652">
    <property type="entry name" value="Importin-a_IBB"/>
</dbReference>
<evidence type="ECO:0000256" key="1">
    <source>
        <dbReference type="ARBA" id="ARBA00010394"/>
    </source>
</evidence>
<dbReference type="GO" id="GO:0005737">
    <property type="term" value="C:cytoplasm"/>
    <property type="evidence" value="ECO:0007669"/>
    <property type="project" value="InterPro"/>
</dbReference>
<dbReference type="Pfam" id="PF00514">
    <property type="entry name" value="Arm"/>
    <property type="match status" value="1"/>
</dbReference>
<dbReference type="InterPro" id="IPR024931">
    <property type="entry name" value="Importin_alpha"/>
</dbReference>
<evidence type="ECO:0000313" key="7">
    <source>
        <dbReference type="EMBL" id="CAG9334141.1"/>
    </source>
</evidence>
<evidence type="ECO:0000256" key="5">
    <source>
        <dbReference type="PIRNR" id="PIRNR005673"/>
    </source>
</evidence>
<keyword evidence="8" id="KW-1185">Reference proteome</keyword>
<name>A0AAU9KER3_9CILI</name>
<dbReference type="Pfam" id="PF01749">
    <property type="entry name" value="IBB"/>
    <property type="match status" value="1"/>
</dbReference>
<reference evidence="7" key="1">
    <citation type="submission" date="2021-09" db="EMBL/GenBank/DDBJ databases">
        <authorList>
            <consortium name="AG Swart"/>
            <person name="Singh M."/>
            <person name="Singh A."/>
            <person name="Seah K."/>
            <person name="Emmerich C."/>
        </authorList>
    </citation>
    <scope>NUCLEOTIDE SEQUENCE</scope>
    <source>
        <strain evidence="7">ATCC30299</strain>
    </source>
</reference>
<dbReference type="PROSITE" id="PS51214">
    <property type="entry name" value="IBB"/>
    <property type="match status" value="1"/>
</dbReference>
<dbReference type="InterPro" id="IPR011989">
    <property type="entry name" value="ARM-like"/>
</dbReference>
<proteinExistence type="inferred from homology"/>
<keyword evidence="4 5" id="KW-0653">Protein transport</keyword>
<dbReference type="InterPro" id="IPR036975">
    <property type="entry name" value="Importin-a_IBB_sf"/>
</dbReference>
<comment type="similarity">
    <text evidence="1 5">Belongs to the importin alpha family.</text>
</comment>
<keyword evidence="2 5" id="KW-0813">Transport</keyword>
<dbReference type="SUPFAM" id="SSF48371">
    <property type="entry name" value="ARM repeat"/>
    <property type="match status" value="1"/>
</dbReference>
<dbReference type="InterPro" id="IPR032413">
    <property type="entry name" value="Arm_3"/>
</dbReference>
<dbReference type="Gene3D" id="1.20.5.690">
    <property type="entry name" value="Importin-alpha, importin-beta-binding domain"/>
    <property type="match status" value="1"/>
</dbReference>
<sequence length="534" mass="59948">MDRLSVDRIEDRKKNYQKGVDILEMKKKREEGAIQLRKKKRNEHICKKRAMGVDRIVASNDMRDYQPNTFSFPAEMVPAVLEKRDQRLAAPDYSAFQRFTLLVHFIIAEEDEAVLTEAAKVLRKLLAGNSQPSLKTLVEIGISSKLIKLLSSKNENLLSEVSWCLINLSSGPADISSVMLNQNIAKTLAQVLEKCESVELANNFAWILGNISADSIDNRDTILETGVVKTLVGFINENFNGSSFVIWTLSNLSKGKPMPEEHIILDLLKIFPRAIETDNEDILVDACWILSNITDGEKYIDKVSDIGIIPKLIDLLAHPSQDVQGFASRVIGNIIVNSDKYTRTLLNLGILDNLGALLYHPRRSLKKEALLSLGNFLFGNDEQVELVISHPCMKNIVRFLLDADQNIRYEALWAIGNATHTSNRNIIKKLEKYEVLKSLVENLKDKHPKTLVVALKAIDCILEAGTQTSADTGINMLAYKFQELGGVDMLEFLQSHPNVTIYNIAVHIMMKYYGVEEDVDENLNGSESNGFVFS</sequence>
<evidence type="ECO:0000256" key="2">
    <source>
        <dbReference type="ARBA" id="ARBA00022448"/>
    </source>
</evidence>
<evidence type="ECO:0000256" key="4">
    <source>
        <dbReference type="ARBA" id="ARBA00022927"/>
    </source>
</evidence>
<gene>
    <name evidence="7" type="ORF">BSTOLATCC_MIC59934</name>
</gene>
<dbReference type="InterPro" id="IPR016024">
    <property type="entry name" value="ARM-type_fold"/>
</dbReference>
<keyword evidence="3" id="KW-0677">Repeat</keyword>
<organism evidence="7 8">
    <name type="scientific">Blepharisma stoltei</name>
    <dbReference type="NCBI Taxonomy" id="1481888"/>
    <lineage>
        <taxon>Eukaryota</taxon>
        <taxon>Sar</taxon>
        <taxon>Alveolata</taxon>
        <taxon>Ciliophora</taxon>
        <taxon>Postciliodesmatophora</taxon>
        <taxon>Heterotrichea</taxon>
        <taxon>Heterotrichida</taxon>
        <taxon>Blepharismidae</taxon>
        <taxon>Blepharisma</taxon>
    </lineage>
</organism>
<dbReference type="InterPro" id="IPR000225">
    <property type="entry name" value="Armadillo"/>
</dbReference>
<comment type="caution">
    <text evidence="7">The sequence shown here is derived from an EMBL/GenBank/DDBJ whole genome shotgun (WGS) entry which is preliminary data.</text>
</comment>
<dbReference type="EMBL" id="CAJZBQ010000057">
    <property type="protein sequence ID" value="CAG9334141.1"/>
    <property type="molecule type" value="Genomic_DNA"/>
</dbReference>
<evidence type="ECO:0000313" key="8">
    <source>
        <dbReference type="Proteomes" id="UP001162131"/>
    </source>
</evidence>
<dbReference type="GO" id="GO:0061608">
    <property type="term" value="F:nuclear import signal receptor activity"/>
    <property type="evidence" value="ECO:0007669"/>
    <property type="project" value="InterPro"/>
</dbReference>
<dbReference type="GO" id="GO:0006606">
    <property type="term" value="P:protein import into nucleus"/>
    <property type="evidence" value="ECO:0007669"/>
    <property type="project" value="InterPro"/>
</dbReference>
<evidence type="ECO:0000256" key="3">
    <source>
        <dbReference type="ARBA" id="ARBA00022737"/>
    </source>
</evidence>
<dbReference type="SMART" id="SM00185">
    <property type="entry name" value="ARM"/>
    <property type="match status" value="7"/>
</dbReference>
<dbReference type="Proteomes" id="UP001162131">
    <property type="component" value="Unassembled WGS sequence"/>
</dbReference>
<dbReference type="AlphaFoldDB" id="A0AAU9KER3"/>